<dbReference type="SUPFAM" id="SSF48452">
    <property type="entry name" value="TPR-like"/>
    <property type="match status" value="1"/>
</dbReference>
<dbReference type="RefSeq" id="WP_083437291.1">
    <property type="nucleotide sequence ID" value="NZ_JYNE01000021.1"/>
</dbReference>
<protein>
    <recommendedName>
        <fullName evidence="3">DUF1570 domain-containing protein</fullName>
    </recommendedName>
</protein>
<dbReference type="Pfam" id="PF07607">
    <property type="entry name" value="DUF1570"/>
    <property type="match status" value="1"/>
</dbReference>
<comment type="caution">
    <text evidence="4">The sequence shown here is derived from an EMBL/GenBank/DDBJ whole genome shotgun (WGS) entry which is preliminary data.</text>
</comment>
<accession>A0A0L1KFJ8</accession>
<gene>
    <name evidence="4" type="ORF">J121_1145</name>
</gene>
<dbReference type="InterPro" id="IPR011990">
    <property type="entry name" value="TPR-like_helical_dom_sf"/>
</dbReference>
<evidence type="ECO:0000256" key="2">
    <source>
        <dbReference type="SAM" id="SignalP"/>
    </source>
</evidence>
<feature type="compositionally biased region" description="Acidic residues" evidence="1">
    <location>
        <begin position="521"/>
        <end position="532"/>
    </location>
</feature>
<evidence type="ECO:0000313" key="4">
    <source>
        <dbReference type="EMBL" id="KNH02738.1"/>
    </source>
</evidence>
<dbReference type="AlphaFoldDB" id="A0A0L1KFJ8"/>
<feature type="signal peptide" evidence="2">
    <location>
        <begin position="1"/>
        <end position="19"/>
    </location>
</feature>
<sequence length="532" mass="59003">MFRLVAAIAALSFAMPAQADWHVAESDHFVIYADDRWQDLQEFGEALERYHAALNVLQMRENTVPSPSNRLTIFVVGSEGRIRKLASDKSNNVAGFYIPRAGSSRAFVPRISMRGRETDISVTILLHEYAHHYLMSRTSSALPRWVNEGAAEFYASAKFDNDGGIAIGRPAYHRAAELYLANDVSVHELIDPELYAKNKSRRFDAYYGRAWALFHYLYFAKDRAGQMTEYLRLIMAGSEQTEAAVAAFGDLDALQKDLDRYIAQRRMKVYTLPAHMLPTNPVTVRRLSDGEAEMMPLRVRSQRGVGREEALELLPDVREVAADYPRDAGVLAALAEAEYDAGNLDAAIAAADAAIAIDPARKNAYVQKGYALFAQAADAEDETAAYKEAMKPFTALNRLENDHPLPLIHYYRSFTERGEEPSETARHALDRAAQLAPFDHGLAVNAALMHAKIGNIAAARQYLTPVAANPHGGSAARQAQVLLDQLENAEEGTPWRRRPIVDLTRALSSTARSVAEKEAQQAEDGDEADRPE</sequence>
<feature type="domain" description="DUF1570" evidence="3">
    <location>
        <begin position="127"/>
        <end position="230"/>
    </location>
</feature>
<evidence type="ECO:0000256" key="1">
    <source>
        <dbReference type="SAM" id="MobiDB-lite"/>
    </source>
</evidence>
<feature type="region of interest" description="Disordered" evidence="1">
    <location>
        <begin position="509"/>
        <end position="532"/>
    </location>
</feature>
<dbReference type="Proteomes" id="UP000037446">
    <property type="component" value="Unassembled WGS sequence"/>
</dbReference>
<dbReference type="InterPro" id="IPR011464">
    <property type="entry name" value="DUF1570"/>
</dbReference>
<dbReference type="EMBL" id="JYNE01000021">
    <property type="protein sequence ID" value="KNH02738.1"/>
    <property type="molecule type" value="Genomic_DNA"/>
</dbReference>
<dbReference type="STRING" id="1306953.J121_1145"/>
<dbReference type="Gene3D" id="1.25.40.10">
    <property type="entry name" value="Tetratricopeptide repeat domain"/>
    <property type="match status" value="1"/>
</dbReference>
<dbReference type="PATRIC" id="fig|1306953.7.peg.1174"/>
<proteinExistence type="predicted"/>
<organism evidence="4 5">
    <name type="scientific">Qipengyuania citrea LAMA 915</name>
    <dbReference type="NCBI Taxonomy" id="1306953"/>
    <lineage>
        <taxon>Bacteria</taxon>
        <taxon>Pseudomonadati</taxon>
        <taxon>Pseudomonadota</taxon>
        <taxon>Alphaproteobacteria</taxon>
        <taxon>Sphingomonadales</taxon>
        <taxon>Erythrobacteraceae</taxon>
        <taxon>Qipengyuania</taxon>
    </lineage>
</organism>
<evidence type="ECO:0000259" key="3">
    <source>
        <dbReference type="Pfam" id="PF07607"/>
    </source>
</evidence>
<feature type="chain" id="PRO_5005554786" description="DUF1570 domain-containing protein" evidence="2">
    <location>
        <begin position="20"/>
        <end position="532"/>
    </location>
</feature>
<keyword evidence="2" id="KW-0732">Signal</keyword>
<evidence type="ECO:0000313" key="5">
    <source>
        <dbReference type="Proteomes" id="UP000037446"/>
    </source>
</evidence>
<reference evidence="4" key="1">
    <citation type="submission" date="2015-02" db="EMBL/GenBank/DDBJ databases">
        <authorList>
            <person name="Chooi Y.-H."/>
        </authorList>
    </citation>
    <scope>NUCLEOTIDE SEQUENCE [LARGE SCALE GENOMIC DNA]</scope>
    <source>
        <strain evidence="4">LAMA 915</strain>
    </source>
</reference>
<name>A0A0L1KFJ8_9SPHN</name>